<reference evidence="2" key="1">
    <citation type="journal article" date="2014" name="Int. J. Syst. Evol. Microbiol.">
        <title>Complete genome sequence of Corynebacterium casei LMG S-19264T (=DSM 44701T), isolated from a smear-ripened cheese.</title>
        <authorList>
            <consortium name="US DOE Joint Genome Institute (JGI-PGF)"/>
            <person name="Walter F."/>
            <person name="Albersmeier A."/>
            <person name="Kalinowski J."/>
            <person name="Ruckert C."/>
        </authorList>
    </citation>
    <scope>NUCLEOTIDE SEQUENCE</scope>
    <source>
        <strain evidence="2">CGMCC 1.15371</strain>
    </source>
</reference>
<evidence type="ECO:0000259" key="1">
    <source>
        <dbReference type="Pfam" id="PF13701"/>
    </source>
</evidence>
<dbReference type="AlphaFoldDB" id="A0A8J2YEX7"/>
<dbReference type="EMBL" id="BMIR01000001">
    <property type="protein sequence ID" value="GGE27741.1"/>
    <property type="molecule type" value="Genomic_DNA"/>
</dbReference>
<proteinExistence type="predicted"/>
<gene>
    <name evidence="2" type="ORF">GCM10011391_02760</name>
</gene>
<evidence type="ECO:0000313" key="2">
    <source>
        <dbReference type="EMBL" id="GGE27741.1"/>
    </source>
</evidence>
<name>A0A8J2YEX7_9BACL</name>
<organism evidence="2 3">
    <name type="scientific">Pullulanibacillus camelliae</name>
    <dbReference type="NCBI Taxonomy" id="1707096"/>
    <lineage>
        <taxon>Bacteria</taxon>
        <taxon>Bacillati</taxon>
        <taxon>Bacillota</taxon>
        <taxon>Bacilli</taxon>
        <taxon>Bacillales</taxon>
        <taxon>Sporolactobacillaceae</taxon>
        <taxon>Pullulanibacillus</taxon>
    </lineage>
</organism>
<dbReference type="InterPro" id="IPR025668">
    <property type="entry name" value="Tnp_DDE_dom"/>
</dbReference>
<keyword evidence="3" id="KW-1185">Reference proteome</keyword>
<sequence>MAPLPQITLDFNRRIKLSNDRGALSSDTGEFLFREFDEKIGFSQTLIQHLKLKDERRYFVHANEQLIRQNSIK</sequence>
<evidence type="ECO:0000313" key="3">
    <source>
        <dbReference type="Proteomes" id="UP000628775"/>
    </source>
</evidence>
<dbReference type="Pfam" id="PF13701">
    <property type="entry name" value="DDE_Tnp_1_4"/>
    <property type="match status" value="1"/>
</dbReference>
<accession>A0A8J2YEX7</accession>
<protein>
    <recommendedName>
        <fullName evidence="1">Transposase DDE domain-containing protein</fullName>
    </recommendedName>
</protein>
<comment type="caution">
    <text evidence="2">The sequence shown here is derived from an EMBL/GenBank/DDBJ whole genome shotgun (WGS) entry which is preliminary data.</text>
</comment>
<feature type="domain" description="Transposase DDE" evidence="1">
    <location>
        <begin position="9"/>
        <end position="70"/>
    </location>
</feature>
<dbReference type="Proteomes" id="UP000628775">
    <property type="component" value="Unassembled WGS sequence"/>
</dbReference>
<reference evidence="2" key="2">
    <citation type="submission" date="2020-09" db="EMBL/GenBank/DDBJ databases">
        <authorList>
            <person name="Sun Q."/>
            <person name="Zhou Y."/>
        </authorList>
    </citation>
    <scope>NUCLEOTIDE SEQUENCE</scope>
    <source>
        <strain evidence="2">CGMCC 1.15371</strain>
    </source>
</reference>